<dbReference type="GO" id="GO:0016020">
    <property type="term" value="C:membrane"/>
    <property type="evidence" value="ECO:0007669"/>
    <property type="project" value="UniProtKB-SubCell"/>
</dbReference>
<protein>
    <recommendedName>
        <fullName evidence="14">cholesterol 7-desaturase</fullName>
        <ecNumber evidence="14">1.14.19.21</ecNumber>
    </recommendedName>
</protein>
<comment type="pathway">
    <text evidence="3">Hormone biosynthesis.</text>
</comment>
<keyword evidence="10" id="KW-0411">Iron-sulfur</keyword>
<comment type="catalytic activity">
    <reaction evidence="16">
        <text>cholesterol + NADPH + O2 + H(+) = 7-dehydrocholesterol + NADP(+) + 2 H2O</text>
        <dbReference type="Rhea" id="RHEA:45024"/>
        <dbReference type="ChEBI" id="CHEBI:15377"/>
        <dbReference type="ChEBI" id="CHEBI:15378"/>
        <dbReference type="ChEBI" id="CHEBI:15379"/>
        <dbReference type="ChEBI" id="CHEBI:16113"/>
        <dbReference type="ChEBI" id="CHEBI:17759"/>
        <dbReference type="ChEBI" id="CHEBI:57783"/>
        <dbReference type="ChEBI" id="CHEBI:58349"/>
        <dbReference type="EC" id="1.14.19.21"/>
    </reaction>
    <physiologicalReaction direction="left-to-right" evidence="16">
        <dbReference type="Rhea" id="RHEA:45025"/>
    </physiologicalReaction>
</comment>
<keyword evidence="9" id="KW-0408">Iron</keyword>
<dbReference type="Gene3D" id="3.90.380.10">
    <property type="entry name" value="Naphthalene 1,2-dioxygenase Alpha Subunit, Chain A, domain 1"/>
    <property type="match status" value="1"/>
</dbReference>
<evidence type="ECO:0000256" key="9">
    <source>
        <dbReference type="ARBA" id="ARBA00023004"/>
    </source>
</evidence>
<evidence type="ECO:0000256" key="10">
    <source>
        <dbReference type="ARBA" id="ARBA00023014"/>
    </source>
</evidence>
<organism evidence="18 19">
    <name type="scientific">Nasonia vitripennis</name>
    <name type="common">Parasitic wasp</name>
    <dbReference type="NCBI Taxonomy" id="7425"/>
    <lineage>
        <taxon>Eukaryota</taxon>
        <taxon>Metazoa</taxon>
        <taxon>Ecdysozoa</taxon>
        <taxon>Arthropoda</taxon>
        <taxon>Hexapoda</taxon>
        <taxon>Insecta</taxon>
        <taxon>Pterygota</taxon>
        <taxon>Neoptera</taxon>
        <taxon>Endopterygota</taxon>
        <taxon>Hymenoptera</taxon>
        <taxon>Apocrita</taxon>
        <taxon>Proctotrupomorpha</taxon>
        <taxon>Chalcidoidea</taxon>
        <taxon>Pteromalidae</taxon>
        <taxon>Pteromalinae</taxon>
        <taxon>Nasonia</taxon>
    </lineage>
</organism>
<sequence>MIVEFCTACALAAFVALVYLCYFYKINWIRDLTDTDPKSSSLMAKYRTNVNQTLKNLPPVYPNGWFGLLESSSLENGQVEHVAALGQNFAVFRTESGVVRVVDAFCPHLGANMAEGGKVIGEDLECHFHSWRFCGETGNCTTIPYTKTVPSNIKAKVWESIEVNGSIFVWHHAENVAPYWWPQKEEAIAKHSLLYQGRNEYYVNCHIQDIPENGADWAHLGAIHGPAMLPTDMFTKIMHHRWTNISWSTTSQNESTADDSEEQNKETHIAHLTLHHDLILFDKFSILTLKVKGRQVGPGCVEINLESALGPMFIVQTVTPVQPLVHRVTHTMYASRFASFYSKIVFIGECIMFERDMRVWNHKKFMHNPALVKEDRTIKAFRKWYQQFYSENSPTYESCKASLDW</sequence>
<evidence type="ECO:0000313" key="19">
    <source>
        <dbReference type="Proteomes" id="UP000002358"/>
    </source>
</evidence>
<keyword evidence="8" id="KW-0560">Oxidoreductase</keyword>
<dbReference type="InterPro" id="IPR045605">
    <property type="entry name" value="KshA-like_C"/>
</dbReference>
<dbReference type="AlphaFoldDB" id="A0A7M7PTT2"/>
<dbReference type="GeneID" id="100119998"/>
<dbReference type="Proteomes" id="UP000002358">
    <property type="component" value="Chromosome 1"/>
</dbReference>
<reference evidence="18" key="1">
    <citation type="submission" date="2021-01" db="UniProtKB">
        <authorList>
            <consortium name="EnsemblMetazoa"/>
        </authorList>
    </citation>
    <scope>IDENTIFICATION</scope>
</reference>
<dbReference type="EnsemblMetazoa" id="XM_031920917">
    <property type="protein sequence ID" value="XP_031776777"/>
    <property type="gene ID" value="LOC100119998"/>
</dbReference>
<evidence type="ECO:0000256" key="1">
    <source>
        <dbReference type="ARBA" id="ARBA00001962"/>
    </source>
</evidence>
<dbReference type="GO" id="GO:0008203">
    <property type="term" value="P:cholesterol metabolic process"/>
    <property type="evidence" value="ECO:0007669"/>
    <property type="project" value="InterPro"/>
</dbReference>
<dbReference type="GO" id="GO:0051537">
    <property type="term" value="F:2 iron, 2 sulfur cluster binding"/>
    <property type="evidence" value="ECO:0007669"/>
    <property type="project" value="UniProtKB-KW"/>
</dbReference>
<proteinExistence type="inferred from homology"/>
<dbReference type="EC" id="1.14.19.21" evidence="14"/>
<name>A0A7M7PTT2_NASVI</name>
<dbReference type="GO" id="GO:0005737">
    <property type="term" value="C:cytoplasm"/>
    <property type="evidence" value="ECO:0007669"/>
    <property type="project" value="TreeGrafter"/>
</dbReference>
<dbReference type="GO" id="GO:0170056">
    <property type="term" value="F:cholesterol 7-desaturase [NAD(P)H] activity"/>
    <property type="evidence" value="ECO:0007669"/>
    <property type="project" value="UniProtKB-EC"/>
</dbReference>
<evidence type="ECO:0000256" key="16">
    <source>
        <dbReference type="ARBA" id="ARBA00049548"/>
    </source>
</evidence>
<dbReference type="InterPro" id="IPR017941">
    <property type="entry name" value="Rieske_2Fe-2S"/>
</dbReference>
<evidence type="ECO:0000256" key="12">
    <source>
        <dbReference type="ARBA" id="ARBA00025712"/>
    </source>
</evidence>
<dbReference type="KEGG" id="nvi:100119998"/>
<keyword evidence="5" id="KW-0001">2Fe-2S</keyword>
<dbReference type="PANTHER" id="PTHR21266">
    <property type="entry name" value="IRON-SULFUR DOMAIN CONTAINING PROTEIN"/>
    <property type="match status" value="1"/>
</dbReference>
<dbReference type="UniPathway" id="UPA01020"/>
<evidence type="ECO:0000313" key="18">
    <source>
        <dbReference type="EnsemblMetazoa" id="XP_031776777"/>
    </source>
</evidence>
<dbReference type="Pfam" id="PF00355">
    <property type="entry name" value="Rieske"/>
    <property type="match status" value="1"/>
</dbReference>
<evidence type="ECO:0000256" key="5">
    <source>
        <dbReference type="ARBA" id="ARBA00022714"/>
    </source>
</evidence>
<dbReference type="Gene3D" id="2.102.10.10">
    <property type="entry name" value="Rieske [2Fe-2S] iron-sulphur domain"/>
    <property type="match status" value="1"/>
</dbReference>
<keyword evidence="11" id="KW-0472">Membrane</keyword>
<evidence type="ECO:0000256" key="3">
    <source>
        <dbReference type="ARBA" id="ARBA00004972"/>
    </source>
</evidence>
<evidence type="ECO:0000256" key="7">
    <source>
        <dbReference type="ARBA" id="ARBA00022989"/>
    </source>
</evidence>
<evidence type="ECO:0000256" key="2">
    <source>
        <dbReference type="ARBA" id="ARBA00004370"/>
    </source>
</evidence>
<comment type="pathway">
    <text evidence="12">Steroid hormone biosynthesis; dafachronic acid biosynthesis.</text>
</comment>
<dbReference type="InterPro" id="IPR050584">
    <property type="entry name" value="Cholesterol_7-desaturase"/>
</dbReference>
<comment type="subcellular location">
    <subcellularLocation>
        <location evidence="2">Membrane</location>
    </subcellularLocation>
</comment>
<dbReference type="RefSeq" id="XP_031776777.1">
    <property type="nucleotide sequence ID" value="XM_031920917.1"/>
</dbReference>
<accession>A0A7M7PTT2</accession>
<comment type="catalytic activity">
    <reaction evidence="15">
        <text>cholesterol + NADH + O2 + H(+) = 7-dehydrocholesterol + NAD(+) + 2 H2O</text>
        <dbReference type="Rhea" id="RHEA:51644"/>
        <dbReference type="ChEBI" id="CHEBI:15377"/>
        <dbReference type="ChEBI" id="CHEBI:15378"/>
        <dbReference type="ChEBI" id="CHEBI:15379"/>
        <dbReference type="ChEBI" id="CHEBI:16113"/>
        <dbReference type="ChEBI" id="CHEBI:17759"/>
        <dbReference type="ChEBI" id="CHEBI:57540"/>
        <dbReference type="ChEBI" id="CHEBI:57945"/>
        <dbReference type="EC" id="1.14.19.21"/>
    </reaction>
    <physiologicalReaction direction="left-to-right" evidence="15">
        <dbReference type="Rhea" id="RHEA:51645"/>
    </physiologicalReaction>
</comment>
<evidence type="ECO:0000256" key="13">
    <source>
        <dbReference type="ARBA" id="ARBA00025729"/>
    </source>
</evidence>
<keyword evidence="7" id="KW-1133">Transmembrane helix</keyword>
<comment type="similarity">
    <text evidence="13">Belongs to the cholesterol 7-desaturase family.</text>
</comment>
<keyword evidence="6" id="KW-0479">Metal-binding</keyword>
<dbReference type="SUPFAM" id="SSF55961">
    <property type="entry name" value="Bet v1-like"/>
    <property type="match status" value="1"/>
</dbReference>
<comment type="cofactor">
    <cofactor evidence="1">
        <name>Fe cation</name>
        <dbReference type="ChEBI" id="CHEBI:24875"/>
    </cofactor>
</comment>
<evidence type="ECO:0000256" key="4">
    <source>
        <dbReference type="ARBA" id="ARBA00022692"/>
    </source>
</evidence>
<keyword evidence="19" id="KW-1185">Reference proteome</keyword>
<evidence type="ECO:0000256" key="8">
    <source>
        <dbReference type="ARBA" id="ARBA00023002"/>
    </source>
</evidence>
<dbReference type="SUPFAM" id="SSF50022">
    <property type="entry name" value="ISP domain"/>
    <property type="match status" value="1"/>
</dbReference>
<evidence type="ECO:0000256" key="6">
    <source>
        <dbReference type="ARBA" id="ARBA00022723"/>
    </source>
</evidence>
<dbReference type="PROSITE" id="PS51296">
    <property type="entry name" value="RIESKE"/>
    <property type="match status" value="1"/>
</dbReference>
<evidence type="ECO:0000256" key="15">
    <source>
        <dbReference type="ARBA" id="ARBA00047853"/>
    </source>
</evidence>
<dbReference type="Pfam" id="PF19298">
    <property type="entry name" value="KshA_C"/>
    <property type="match status" value="1"/>
</dbReference>
<evidence type="ECO:0000259" key="17">
    <source>
        <dbReference type="PROSITE" id="PS51296"/>
    </source>
</evidence>
<evidence type="ECO:0000256" key="11">
    <source>
        <dbReference type="ARBA" id="ARBA00023136"/>
    </source>
</evidence>
<dbReference type="FunCoup" id="A0A7M7PTT2">
    <property type="interactions" value="21"/>
</dbReference>
<evidence type="ECO:0000256" key="14">
    <source>
        <dbReference type="ARBA" id="ARBA00026095"/>
    </source>
</evidence>
<dbReference type="SMR" id="A0A7M7PTT2"/>
<dbReference type="InParanoid" id="A0A7M7PTT2"/>
<dbReference type="OrthoDB" id="426882at2759"/>
<keyword evidence="4" id="KW-0812">Transmembrane</keyword>
<feature type="domain" description="Rieske" evidence="17">
    <location>
        <begin position="65"/>
        <end position="169"/>
    </location>
</feature>
<dbReference type="GO" id="GO:0046872">
    <property type="term" value="F:metal ion binding"/>
    <property type="evidence" value="ECO:0007669"/>
    <property type="project" value="UniProtKB-KW"/>
</dbReference>
<dbReference type="PANTHER" id="PTHR21266:SF32">
    <property type="entry name" value="CHOLESTEROL 7-DESATURASE NVD"/>
    <property type="match status" value="1"/>
</dbReference>
<dbReference type="InterPro" id="IPR036922">
    <property type="entry name" value="Rieske_2Fe-2S_sf"/>
</dbReference>